<name>A0A7S3NH46_9STRA</name>
<feature type="region of interest" description="Disordered" evidence="2">
    <location>
        <begin position="255"/>
        <end position="292"/>
    </location>
</feature>
<feature type="region of interest" description="Disordered" evidence="2">
    <location>
        <begin position="365"/>
        <end position="409"/>
    </location>
</feature>
<dbReference type="EMBL" id="HBIJ01000814">
    <property type="protein sequence ID" value="CAE0359869.1"/>
    <property type="molecule type" value="Transcribed_RNA"/>
</dbReference>
<feature type="compositionally biased region" description="Low complexity" evidence="2">
    <location>
        <begin position="255"/>
        <end position="277"/>
    </location>
</feature>
<gene>
    <name evidence="3" type="ORF">ALAG00032_LOCUS598</name>
</gene>
<keyword evidence="1" id="KW-0175">Coiled coil</keyword>
<proteinExistence type="predicted"/>
<feature type="compositionally biased region" description="Polar residues" evidence="2">
    <location>
        <begin position="397"/>
        <end position="409"/>
    </location>
</feature>
<evidence type="ECO:0000313" key="3">
    <source>
        <dbReference type="EMBL" id="CAE0359869.1"/>
    </source>
</evidence>
<feature type="coiled-coil region" evidence="1">
    <location>
        <begin position="410"/>
        <end position="493"/>
    </location>
</feature>
<protein>
    <submittedName>
        <fullName evidence="3">Uncharacterized protein</fullName>
    </submittedName>
</protein>
<accession>A0A7S3NH46</accession>
<sequence>MLSPSQKLQKVETFWQDLSKTEIVKERYGINKALSYLSAREVSNLFSVCRGFGLSPITWKQICQDARKQSYFATQKKKTNFRRESQHVDAARLALGSTPGTAFNELRDWLAAAARAAKPNPPLAVSTVLEASCLLAHLPGGSSRAWRNALDNDKNPKQKLISILRRLDLPVIFSQRIHDVKQFRVIVANDDFPTAAQAAQFNLLVGRLTAFCRAAAGLYDKMLASGAFSIPHKNVTAEIAEKAVNMYIAHTRSLSSPSKQKIQQQSQRRFFPQQQSQNKKINRRSSLSAPPASPTLYDIFLHERQLQGNGSTDKKTFRESLRTFYLQHNPTLVPRVESIAKEWENQEGTLFALLRYKYDRCAEPLQQQETSPRRSFGSNGDQSKKLPQKKRGVSCRPSFSRTSEESPSTFAALRQEISRLKDDVQAAQQRADRAKARAAAAARAAETAQRELKADRDTAQKLRVQSATLRRERDSHHSELHNLKQKLQLKEDNHEPLFLDLSVEELALNAVESAVIDVLLAEAGIEIDFELDHSPSISLLAYNEKPLSVPLPPLTASPPRVMPLVTPEDLFPNPSSPSTTCY</sequence>
<dbReference type="AlphaFoldDB" id="A0A7S3NH46"/>
<organism evidence="3">
    <name type="scientific">Aureoumbra lagunensis</name>
    <dbReference type="NCBI Taxonomy" id="44058"/>
    <lineage>
        <taxon>Eukaryota</taxon>
        <taxon>Sar</taxon>
        <taxon>Stramenopiles</taxon>
        <taxon>Ochrophyta</taxon>
        <taxon>Pelagophyceae</taxon>
        <taxon>Pelagomonadales</taxon>
        <taxon>Aureoumbra</taxon>
    </lineage>
</organism>
<reference evidence="3" key="1">
    <citation type="submission" date="2021-01" db="EMBL/GenBank/DDBJ databases">
        <authorList>
            <person name="Corre E."/>
            <person name="Pelletier E."/>
            <person name="Niang G."/>
            <person name="Scheremetjew M."/>
            <person name="Finn R."/>
            <person name="Kale V."/>
            <person name="Holt S."/>
            <person name="Cochrane G."/>
            <person name="Meng A."/>
            <person name="Brown T."/>
            <person name="Cohen L."/>
        </authorList>
    </citation>
    <scope>NUCLEOTIDE SEQUENCE</scope>
    <source>
        <strain evidence="3">CCMP1510</strain>
    </source>
</reference>
<evidence type="ECO:0000256" key="1">
    <source>
        <dbReference type="SAM" id="Coils"/>
    </source>
</evidence>
<evidence type="ECO:0000256" key="2">
    <source>
        <dbReference type="SAM" id="MobiDB-lite"/>
    </source>
</evidence>